<dbReference type="STRING" id="1322246.BN4_11018"/>
<protein>
    <submittedName>
        <fullName evidence="3">Uncharacterized protein</fullName>
    </submittedName>
</protein>
<keyword evidence="1" id="KW-0802">TPR repeat</keyword>
<reference evidence="4" key="2">
    <citation type="journal article" date="2013" name="Stand. Genomic Sci.">
        <title>Complete genome sequence of Desulfocapsa sulfexigens, a marine deltaproteobacterium specialized in disproportionating inorganic sulfur compounds.</title>
        <authorList>
            <person name="Finster K.W."/>
            <person name="Kjeldsen K.U."/>
            <person name="Kube M."/>
            <person name="Reinhardt R."/>
            <person name="Mussmann M."/>
            <person name="Amann R."/>
            <person name="Schreiber L."/>
        </authorList>
    </citation>
    <scope>NUCLEOTIDE SEQUENCE [LARGE SCALE GENOMIC DNA]</scope>
    <source>
        <strain evidence="4">DSM 10523 / SB164P1</strain>
    </source>
</reference>
<feature type="repeat" description="TPR" evidence="1">
    <location>
        <begin position="151"/>
        <end position="184"/>
    </location>
</feature>
<dbReference type="eggNOG" id="COG0457">
    <property type="taxonomic scope" value="Bacteria"/>
</dbReference>
<dbReference type="InterPro" id="IPR011990">
    <property type="entry name" value="TPR-like_helical_dom_sf"/>
</dbReference>
<gene>
    <name evidence="3" type="ordered locus">BN4_11018</name>
</gene>
<name>M1WLQ2_PSEP2</name>
<dbReference type="EMBL" id="FO203427">
    <property type="protein sequence ID" value="CCH48255.1"/>
    <property type="molecule type" value="Genomic_DNA"/>
</dbReference>
<evidence type="ECO:0000313" key="3">
    <source>
        <dbReference type="EMBL" id="CCH48255.1"/>
    </source>
</evidence>
<reference evidence="3 4" key="1">
    <citation type="journal article" date="2013" name="PLoS ONE">
        <title>The first genomic and proteomic characterization of a deep-sea sulfate reducer: insights into the piezophilic lifestyle of Desulfovibrio piezophilus.</title>
        <authorList>
            <person name="Pradel N."/>
            <person name="Ji B."/>
            <person name="Gimenez G."/>
            <person name="Talla E."/>
            <person name="Lenoble P."/>
            <person name="Garel M."/>
            <person name="Tamburini C."/>
            <person name="Fourquet P."/>
            <person name="Lebrun R."/>
            <person name="Bertin P."/>
            <person name="Denis Y."/>
            <person name="Pophillat M."/>
            <person name="Barbe V."/>
            <person name="Ollivier B."/>
            <person name="Dolla A."/>
        </authorList>
    </citation>
    <scope>NUCLEOTIDE SEQUENCE [LARGE SCALE GENOMIC DNA]</scope>
    <source>
        <strain evidence="4">DSM 10523 / SB164P1</strain>
    </source>
</reference>
<dbReference type="AlphaFoldDB" id="M1WLQ2"/>
<dbReference type="InterPro" id="IPR019734">
    <property type="entry name" value="TPR_rpt"/>
</dbReference>
<keyword evidence="4" id="KW-1185">Reference proteome</keyword>
<dbReference type="PROSITE" id="PS50005">
    <property type="entry name" value="TPR"/>
    <property type="match status" value="1"/>
</dbReference>
<dbReference type="KEGG" id="dpi:BN4_11018"/>
<evidence type="ECO:0000313" key="4">
    <source>
        <dbReference type="Proteomes" id="UP000011724"/>
    </source>
</evidence>
<feature type="region of interest" description="Disordered" evidence="2">
    <location>
        <begin position="264"/>
        <end position="296"/>
    </location>
</feature>
<evidence type="ECO:0000256" key="2">
    <source>
        <dbReference type="SAM" id="MobiDB-lite"/>
    </source>
</evidence>
<evidence type="ECO:0000256" key="1">
    <source>
        <dbReference type="PROSITE-ProRule" id="PRU00339"/>
    </source>
</evidence>
<organism evidence="3 4">
    <name type="scientific">Pseudodesulfovibrio piezophilus (strain DSM 21447 / JCM 15486 / C1TLV30)</name>
    <name type="common">Desulfovibrio piezophilus</name>
    <dbReference type="NCBI Taxonomy" id="1322246"/>
    <lineage>
        <taxon>Bacteria</taxon>
        <taxon>Pseudomonadati</taxon>
        <taxon>Thermodesulfobacteriota</taxon>
        <taxon>Desulfovibrionia</taxon>
        <taxon>Desulfovibrionales</taxon>
        <taxon>Desulfovibrionaceae</taxon>
    </lineage>
</organism>
<dbReference type="Gene3D" id="1.25.40.10">
    <property type="entry name" value="Tetratricopeptide repeat domain"/>
    <property type="match status" value="1"/>
</dbReference>
<accession>M1WLQ2</accession>
<dbReference type="RefSeq" id="WP_015414306.1">
    <property type="nucleotide sequence ID" value="NC_020409.1"/>
</dbReference>
<dbReference type="PATRIC" id="fig|879567.3.peg.1049"/>
<feature type="compositionally biased region" description="Low complexity" evidence="2">
    <location>
        <begin position="268"/>
        <end position="278"/>
    </location>
</feature>
<sequence>MPKVTAKEIREDIARARAYTKKSDYLKTLSCLANAIRNMVTSPVFGAEKFEIHAHLDEALRDLNKMKMINRLFPQGLKYQKGKEKAFYQTLMRLHKKLGEAMEKARVTKLRKRLAVLDDNMIKAATLIKDDNKLEARKLYRKISEYFQDIEGIDSDIGNRLTTFGMFSEAVEYLTKALSESPNDVRAHNALILSYEGMEEIDKGLAAIQDAMRYVGASESLYLRMAKLFLKKRQWSEVYNNAKAALDRNPLNNEAKKLIKQAEPRIFTTSGSSNGGSTAPQKNGTNSEKKMHDLNF</sequence>
<dbReference type="BioCyc" id="DPIE1322246:BN4_RS05155-MONOMER"/>
<feature type="compositionally biased region" description="Basic and acidic residues" evidence="2">
    <location>
        <begin position="287"/>
        <end position="296"/>
    </location>
</feature>
<dbReference type="HOGENOM" id="CLU_072765_0_0_7"/>
<dbReference type="Proteomes" id="UP000011724">
    <property type="component" value="Chromosome"/>
</dbReference>
<dbReference type="SUPFAM" id="SSF48452">
    <property type="entry name" value="TPR-like"/>
    <property type="match status" value="1"/>
</dbReference>
<dbReference type="OrthoDB" id="5448387at2"/>
<proteinExistence type="predicted"/>